<dbReference type="AlphaFoldDB" id="A0A9D2M0R7"/>
<dbReference type="Proteomes" id="UP000824209">
    <property type="component" value="Unassembled WGS sequence"/>
</dbReference>
<accession>A0A9D2M0R7</accession>
<comment type="caution">
    <text evidence="3">The sequence shown here is derived from an EMBL/GenBank/DDBJ whole genome shotgun (WGS) entry which is preliminary data.</text>
</comment>
<reference evidence="3" key="2">
    <citation type="submission" date="2021-04" db="EMBL/GenBank/DDBJ databases">
        <authorList>
            <person name="Gilroy R."/>
        </authorList>
    </citation>
    <scope>NUCLEOTIDE SEQUENCE</scope>
    <source>
        <strain evidence="3">ChiBcec8-14828</strain>
    </source>
</reference>
<proteinExistence type="predicted"/>
<name>A0A9D2M0R7_9FIRM</name>
<evidence type="ECO:0000313" key="4">
    <source>
        <dbReference type="Proteomes" id="UP000824209"/>
    </source>
</evidence>
<protein>
    <submittedName>
        <fullName evidence="3">DUF4373 domain-containing protein</fullName>
    </submittedName>
</protein>
<evidence type="ECO:0000313" key="3">
    <source>
        <dbReference type="EMBL" id="HJB39067.1"/>
    </source>
</evidence>
<reference evidence="3" key="1">
    <citation type="journal article" date="2021" name="PeerJ">
        <title>Extensive microbial diversity within the chicken gut microbiome revealed by metagenomics and culture.</title>
        <authorList>
            <person name="Gilroy R."/>
            <person name="Ravi A."/>
            <person name="Getino M."/>
            <person name="Pursley I."/>
            <person name="Horton D.L."/>
            <person name="Alikhan N.F."/>
            <person name="Baker D."/>
            <person name="Gharbi K."/>
            <person name="Hall N."/>
            <person name="Watson M."/>
            <person name="Adriaenssens E.M."/>
            <person name="Foster-Nyarko E."/>
            <person name="Jarju S."/>
            <person name="Secka A."/>
            <person name="Antonio M."/>
            <person name="Oren A."/>
            <person name="Chaudhuri R.R."/>
            <person name="La Ragione R."/>
            <person name="Hildebrand F."/>
            <person name="Pallen M.J."/>
        </authorList>
    </citation>
    <scope>NUCLEOTIDE SEQUENCE</scope>
    <source>
        <strain evidence="3">ChiBcec8-14828</strain>
    </source>
</reference>
<dbReference type="EMBL" id="DWYA01000014">
    <property type="protein sequence ID" value="HJB39067.1"/>
    <property type="molecule type" value="Genomic_DNA"/>
</dbReference>
<dbReference type="InterPro" id="IPR025400">
    <property type="entry name" value="Lin1244/Lin1753-like_N"/>
</dbReference>
<evidence type="ECO:0000256" key="1">
    <source>
        <dbReference type="SAM" id="MobiDB-lite"/>
    </source>
</evidence>
<evidence type="ECO:0000259" key="2">
    <source>
        <dbReference type="Pfam" id="PF14297"/>
    </source>
</evidence>
<organism evidence="3 4">
    <name type="scientific">Candidatus Ruthenibacterium avium</name>
    <dbReference type="NCBI Taxonomy" id="2838751"/>
    <lineage>
        <taxon>Bacteria</taxon>
        <taxon>Bacillati</taxon>
        <taxon>Bacillota</taxon>
        <taxon>Clostridia</taxon>
        <taxon>Eubacteriales</taxon>
        <taxon>Oscillospiraceae</taxon>
        <taxon>Ruthenibacterium</taxon>
    </lineage>
</organism>
<feature type="domain" description="Lin1244/Lin1753-like N-terminal" evidence="2">
    <location>
        <begin position="11"/>
        <end position="106"/>
    </location>
</feature>
<dbReference type="Pfam" id="PF14297">
    <property type="entry name" value="Lin1244_N"/>
    <property type="match status" value="1"/>
</dbReference>
<gene>
    <name evidence="3" type="ORF">H9943_01570</name>
</gene>
<sequence>MARPIKKGVGYFPFDTDFFEDEKIRILKGQFGLKGIMILIALYCEIYKDGGYYKQFGDVQGVLLAERLGCEVSPKLISEVISGCCQCGLFDKAVFSASEKLTSRSIQRRFIRAVSKRDAVVVEQDCWLLDGDNPEDIPAAIRPRMVYLAQTRGKNGVSGGRNPEKDTENTIKKRKEKQKKTDIFVSFAEKFQNGAALLEALESFSQARKEMRKPLTARGEKQLCRKLQTMCEQQGIAKRDEAAYMIASLEESELRGWTGVFPVKDFMPSIADPPERAAIEEPGTGLIVTDDSELAALL</sequence>
<feature type="region of interest" description="Disordered" evidence="1">
    <location>
        <begin position="153"/>
        <end position="175"/>
    </location>
</feature>
<dbReference type="PANTHER" id="PTHR39196:SF1">
    <property type="entry name" value="PRIMOSOME, DNAD SUBUNIT"/>
    <property type="match status" value="1"/>
</dbReference>
<feature type="compositionally biased region" description="Basic and acidic residues" evidence="1">
    <location>
        <begin position="162"/>
        <end position="171"/>
    </location>
</feature>
<dbReference type="PANTHER" id="PTHR39196">
    <property type="entry name" value="PRIMOSOME, DNAD SUBUNIT"/>
    <property type="match status" value="1"/>
</dbReference>